<dbReference type="Pfam" id="PF02733">
    <property type="entry name" value="Dak1"/>
    <property type="match status" value="1"/>
</dbReference>
<protein>
    <recommendedName>
        <fullName evidence="1">DhaKLM operon coactivator DhaQ</fullName>
    </recommendedName>
</protein>
<dbReference type="FunFam" id="3.40.50.10440:FF:000001">
    <property type="entry name" value="Dihydroxyacetone kinase, DhaK subunit"/>
    <property type="match status" value="1"/>
</dbReference>
<dbReference type="RefSeq" id="WP_071793494.1">
    <property type="nucleotide sequence ID" value="NZ_LZDD01000001.1"/>
</dbReference>
<feature type="domain" description="DhaK" evidence="2">
    <location>
        <begin position="7"/>
        <end position="329"/>
    </location>
</feature>
<reference evidence="4" key="1">
    <citation type="submission" date="2016-06" db="EMBL/GenBank/DDBJ databases">
        <authorList>
            <person name="de Vries S.P.W."/>
            <person name="Hadjirin N.F."/>
            <person name="Lay E.M."/>
            <person name="Zadoks R.N."/>
            <person name="Peacock S.J."/>
            <person name="Parkhill J."/>
            <person name="Grant A.J."/>
            <person name="Mcdougall S."/>
            <person name="Holmes M.A."/>
        </authorList>
    </citation>
    <scope>NUCLEOTIDE SEQUENCE [LARGE SCALE GENOMIC DNA]</scope>
    <source>
        <strain evidence="4">NZ1587</strain>
    </source>
</reference>
<dbReference type="InterPro" id="IPR050861">
    <property type="entry name" value="Dihydroxyacetone_Kinase"/>
</dbReference>
<dbReference type="PANTHER" id="PTHR28629">
    <property type="entry name" value="TRIOKINASE/FMN CYCLASE"/>
    <property type="match status" value="1"/>
</dbReference>
<evidence type="ECO:0000259" key="2">
    <source>
        <dbReference type="PROSITE" id="PS51481"/>
    </source>
</evidence>
<gene>
    <name evidence="3" type="ORF">A9Q68_04420</name>
</gene>
<evidence type="ECO:0000313" key="4">
    <source>
        <dbReference type="Proteomes" id="UP000182015"/>
    </source>
</evidence>
<dbReference type="AlphaFoldDB" id="A0A1L8MPY4"/>
<dbReference type="GO" id="GO:0019563">
    <property type="term" value="P:glycerol catabolic process"/>
    <property type="evidence" value="ECO:0007669"/>
    <property type="project" value="TreeGrafter"/>
</dbReference>
<organism evidence="3 4">
    <name type="scientific">Streptococcus bovimastitidis</name>
    <dbReference type="NCBI Taxonomy" id="1856638"/>
    <lineage>
        <taxon>Bacteria</taxon>
        <taxon>Bacillati</taxon>
        <taxon>Bacillota</taxon>
        <taxon>Bacilli</taxon>
        <taxon>Lactobacillales</taxon>
        <taxon>Streptococcaceae</taxon>
        <taxon>Streptococcus</taxon>
    </lineage>
</organism>
<dbReference type="STRING" id="1856638.A9Q68_04420"/>
<dbReference type="NCBIfam" id="TIGR02362">
    <property type="entry name" value="dhaK1b"/>
    <property type="match status" value="1"/>
</dbReference>
<dbReference type="InterPro" id="IPR004006">
    <property type="entry name" value="DhaK_dom"/>
</dbReference>
<dbReference type="PANTHER" id="PTHR28629:SF4">
    <property type="entry name" value="TRIOKINASE_FMN CYCLASE"/>
    <property type="match status" value="1"/>
</dbReference>
<keyword evidence="4" id="KW-1185">Reference proteome</keyword>
<dbReference type="GO" id="GO:0004371">
    <property type="term" value="F:glycerone kinase activity"/>
    <property type="evidence" value="ECO:0007669"/>
    <property type="project" value="UniProtKB-UniRule"/>
</dbReference>
<dbReference type="Gene3D" id="3.30.1180.20">
    <property type="entry name" value="Dihydroxyacetone kinase, domain 2"/>
    <property type="match status" value="1"/>
</dbReference>
<dbReference type="GO" id="GO:0005829">
    <property type="term" value="C:cytosol"/>
    <property type="evidence" value="ECO:0007669"/>
    <property type="project" value="TreeGrafter"/>
</dbReference>
<dbReference type="OrthoDB" id="9806345at2"/>
<comment type="caution">
    <text evidence="3">The sequence shown here is derived from an EMBL/GenBank/DDBJ whole genome shotgun (WGS) entry which is preliminary data.</text>
</comment>
<proteinExistence type="predicted"/>
<name>A0A1L8MPY4_9STRE</name>
<dbReference type="SUPFAM" id="SSF82549">
    <property type="entry name" value="DAK1/DegV-like"/>
    <property type="match status" value="1"/>
</dbReference>
<sequence length="329" mass="36425">MVTILNHRNKMIEHYMKGMLLAHPHLAKLPDQPIIYNRNQNPDLIPILSGGGSGHEPAHIGFVGDGMLTAAVYGDLFTPPSWEQILAALRFLNKGRGVFVIIKNFEADIREFSKAIHQARNEGIAVKYIVSHDDISVEPKKNFQMRHRGLAGTILLHKILGQAALLGADLDELEQVAFGLATEIATIGFATKSATIPNAALPLFELPENDISFGIGIHGEEGYRTVPFSSSEQLAVEITNKLQMKFHWQEKDAFILLVNNLGTTTELEQGIFLNDLGQLLDLEGLDIAYIKNGKYMTSLDMTGISVTLARLKDPNWLDYLKAPTNAFAW</sequence>
<evidence type="ECO:0000256" key="1">
    <source>
        <dbReference type="NCBIfam" id="TIGR02362"/>
    </source>
</evidence>
<dbReference type="InterPro" id="IPR012735">
    <property type="entry name" value="DhaK_1b"/>
</dbReference>
<dbReference type="Gene3D" id="3.40.50.10440">
    <property type="entry name" value="Dihydroxyacetone kinase, domain 1"/>
    <property type="match status" value="1"/>
</dbReference>
<dbReference type="PROSITE" id="PS51481">
    <property type="entry name" value="DHAK"/>
    <property type="match status" value="1"/>
</dbReference>
<dbReference type="EMBL" id="LZDD01000001">
    <property type="protein sequence ID" value="OJF72796.1"/>
    <property type="molecule type" value="Genomic_DNA"/>
</dbReference>
<evidence type="ECO:0000313" key="3">
    <source>
        <dbReference type="EMBL" id="OJF72796.1"/>
    </source>
</evidence>
<dbReference type="Proteomes" id="UP000182015">
    <property type="component" value="Unassembled WGS sequence"/>
</dbReference>
<accession>A0A1L8MPY4</accession>